<comment type="caution">
    <text evidence="1">The sequence shown here is derived from an EMBL/GenBank/DDBJ whole genome shotgun (WGS) entry which is preliminary data.</text>
</comment>
<organism evidence="1 2">
    <name type="scientific">Batillaria attramentaria</name>
    <dbReference type="NCBI Taxonomy" id="370345"/>
    <lineage>
        <taxon>Eukaryota</taxon>
        <taxon>Metazoa</taxon>
        <taxon>Spiralia</taxon>
        <taxon>Lophotrochozoa</taxon>
        <taxon>Mollusca</taxon>
        <taxon>Gastropoda</taxon>
        <taxon>Caenogastropoda</taxon>
        <taxon>Sorbeoconcha</taxon>
        <taxon>Cerithioidea</taxon>
        <taxon>Batillariidae</taxon>
        <taxon>Batillaria</taxon>
    </lineage>
</organism>
<reference evidence="1 2" key="1">
    <citation type="journal article" date="2023" name="Sci. Data">
        <title>Genome assembly of the Korean intertidal mud-creeper Batillaria attramentaria.</title>
        <authorList>
            <person name="Patra A.K."/>
            <person name="Ho P.T."/>
            <person name="Jun S."/>
            <person name="Lee S.J."/>
            <person name="Kim Y."/>
            <person name="Won Y.J."/>
        </authorList>
    </citation>
    <scope>NUCLEOTIDE SEQUENCE [LARGE SCALE GENOMIC DNA]</scope>
    <source>
        <strain evidence="1">Wonlab-2016</strain>
    </source>
</reference>
<name>A0ABD0KQP7_9CAEN</name>
<dbReference type="Proteomes" id="UP001519460">
    <property type="component" value="Unassembled WGS sequence"/>
</dbReference>
<sequence>MWCHRLCQSMIARCGHTASLHRCEACYTALHLPAPNSHSVNFLPNRWRRLLRLMPRSLGDRVAELRTTDAQNYPLEVVYTYEENPFIVTVSRTFPVSNSGPERPNQVHDFRYITYLPNVSSSLRTNTLARRAMSGTRRREHEVTDRKHTPLIRTPHSVKLGQANFRNIVQLVNHAVAENRYLTPADPILVDI</sequence>
<protein>
    <submittedName>
        <fullName evidence="1">Uncharacterized protein</fullName>
    </submittedName>
</protein>
<dbReference type="EMBL" id="JACVVK020000136">
    <property type="protein sequence ID" value="KAK7489578.1"/>
    <property type="molecule type" value="Genomic_DNA"/>
</dbReference>
<evidence type="ECO:0000313" key="2">
    <source>
        <dbReference type="Proteomes" id="UP001519460"/>
    </source>
</evidence>
<proteinExistence type="predicted"/>
<accession>A0ABD0KQP7</accession>
<evidence type="ECO:0000313" key="1">
    <source>
        <dbReference type="EMBL" id="KAK7489578.1"/>
    </source>
</evidence>
<keyword evidence="2" id="KW-1185">Reference proteome</keyword>
<gene>
    <name evidence="1" type="ORF">BaRGS_00019212</name>
</gene>
<dbReference type="AlphaFoldDB" id="A0ABD0KQP7"/>